<evidence type="ECO:0000259" key="1">
    <source>
        <dbReference type="Pfam" id="PF00425"/>
    </source>
</evidence>
<dbReference type="Proteomes" id="UP000501812">
    <property type="component" value="Chromosome"/>
</dbReference>
<dbReference type="Pfam" id="PF00425">
    <property type="entry name" value="Chorismate_bind"/>
    <property type="match status" value="1"/>
</dbReference>
<evidence type="ECO:0000313" key="3">
    <source>
        <dbReference type="Proteomes" id="UP000501812"/>
    </source>
</evidence>
<dbReference type="SUPFAM" id="SSF56322">
    <property type="entry name" value="ADC synthase"/>
    <property type="match status" value="1"/>
</dbReference>
<name>A0A858RHK5_9BACT</name>
<dbReference type="InterPro" id="IPR015890">
    <property type="entry name" value="Chorismate_C"/>
</dbReference>
<organism evidence="2 3">
    <name type="scientific">Luteolibacter luteus</name>
    <dbReference type="NCBI Taxonomy" id="2728835"/>
    <lineage>
        <taxon>Bacteria</taxon>
        <taxon>Pseudomonadati</taxon>
        <taxon>Verrucomicrobiota</taxon>
        <taxon>Verrucomicrobiia</taxon>
        <taxon>Verrucomicrobiales</taxon>
        <taxon>Verrucomicrobiaceae</taxon>
        <taxon>Luteolibacter</taxon>
    </lineage>
</organism>
<gene>
    <name evidence="2" type="ORF">HHL09_08055</name>
</gene>
<dbReference type="PANTHER" id="PTHR42839">
    <property type="entry name" value="ISOCHORISMATE SYNTHASE ENTC"/>
    <property type="match status" value="1"/>
</dbReference>
<dbReference type="RefSeq" id="WP_169454053.1">
    <property type="nucleotide sequence ID" value="NZ_CP051774.1"/>
</dbReference>
<dbReference type="PANTHER" id="PTHR42839:SF2">
    <property type="entry name" value="ISOCHORISMATE SYNTHASE ENTC"/>
    <property type="match status" value="1"/>
</dbReference>
<dbReference type="EMBL" id="CP051774">
    <property type="protein sequence ID" value="QJE95740.1"/>
    <property type="molecule type" value="Genomic_DNA"/>
</dbReference>
<dbReference type="InterPro" id="IPR005801">
    <property type="entry name" value="ADC_synthase"/>
</dbReference>
<keyword evidence="3" id="KW-1185">Reference proteome</keyword>
<dbReference type="KEGG" id="luo:HHL09_08055"/>
<reference evidence="2 3" key="1">
    <citation type="submission" date="2020-04" db="EMBL/GenBank/DDBJ databases">
        <title>Luteolibacter sp. G-1-1-1 isolated from soil.</title>
        <authorList>
            <person name="Dahal R.H."/>
        </authorList>
    </citation>
    <scope>NUCLEOTIDE SEQUENCE [LARGE SCALE GENOMIC DNA]</scope>
    <source>
        <strain evidence="2 3">G-1-1-1</strain>
    </source>
</reference>
<protein>
    <recommendedName>
        <fullName evidence="1">Chorismate-utilising enzyme C-terminal domain-containing protein</fullName>
    </recommendedName>
</protein>
<evidence type="ECO:0000313" key="2">
    <source>
        <dbReference type="EMBL" id="QJE95740.1"/>
    </source>
</evidence>
<feature type="domain" description="Chorismate-utilising enzyme C-terminal" evidence="1">
    <location>
        <begin position="84"/>
        <end position="327"/>
    </location>
</feature>
<sequence>MSSESIAFLDLPDERTLVGYGPFHTTNLVPKSGAAFYRNDFGLTSTEPWWIPERWEVLPRGSVTGILGEVPSPLACAWEAPDASEFATVFQEISAAIRAGAFEKTVPVVVERGQLEELPAQTLLSWASTCEAPLFAYGFTDGESGFAGSSPERLFSVSGSVLKTMALAGTARAEERDVLAVDEKEIREHEYVAQSIVAKLSDIGNVRRSPRGIMELRSIVHFHTPIEVELSGYESPDSLVKRLHPTPALGPLPRTRETMDQLISWRRRLGTPEGFGAPFGAILDGEFHAIVAIRGLWWSGTELILPAGCGVIEASRLVNEWRELRLKREAVKARFGF</sequence>
<proteinExistence type="predicted"/>
<dbReference type="Gene3D" id="3.60.120.10">
    <property type="entry name" value="Anthranilate synthase"/>
    <property type="match status" value="1"/>
</dbReference>
<accession>A0A858RHK5</accession>
<dbReference type="AlphaFoldDB" id="A0A858RHK5"/>